<protein>
    <submittedName>
        <fullName evidence="1">Uncharacterized protein</fullName>
    </submittedName>
</protein>
<proteinExistence type="predicted"/>
<dbReference type="EMBL" id="KZ824441">
    <property type="protein sequence ID" value="RAL00332.1"/>
    <property type="molecule type" value="Genomic_DNA"/>
</dbReference>
<name>A0A395GXJ4_9EURO</name>
<gene>
    <name evidence="1" type="ORF">BO80DRAFT_105881</name>
</gene>
<dbReference type="OrthoDB" id="10643346at2759"/>
<evidence type="ECO:0000313" key="2">
    <source>
        <dbReference type="Proteomes" id="UP000249402"/>
    </source>
</evidence>
<sequence>MRSPPSILPLPTARGHTVVVTATCGGVESVCLPHGACFSPSINQSSIAVSSLSNLQRSPLHFPLPPHYSHRFLSTPDRSYHYRPATLFPHPGGYSSVRLRIDEAAYWISDSAHDSGIFRGVRFRISPSQQLCPPRPVKSDREHPSHCLQPFSTLEPIVPSTYLGGVYSAVSVYWIDLLSTLPG</sequence>
<accession>A0A395GXJ4</accession>
<dbReference type="RefSeq" id="XP_025574659.1">
    <property type="nucleotide sequence ID" value="XM_025713371.1"/>
</dbReference>
<dbReference type="GeneID" id="37218236"/>
<dbReference type="Proteomes" id="UP000249402">
    <property type="component" value="Unassembled WGS sequence"/>
</dbReference>
<keyword evidence="2" id="KW-1185">Reference proteome</keyword>
<dbReference type="VEuPathDB" id="FungiDB:BO80DRAFT_105881"/>
<reference evidence="1 2" key="1">
    <citation type="submission" date="2018-02" db="EMBL/GenBank/DDBJ databases">
        <title>The genomes of Aspergillus section Nigri reveals drivers in fungal speciation.</title>
        <authorList>
            <consortium name="DOE Joint Genome Institute"/>
            <person name="Vesth T.C."/>
            <person name="Nybo J."/>
            <person name="Theobald S."/>
            <person name="Brandl J."/>
            <person name="Frisvad J.C."/>
            <person name="Nielsen K.F."/>
            <person name="Lyhne E.K."/>
            <person name="Kogle M.E."/>
            <person name="Kuo A."/>
            <person name="Riley R."/>
            <person name="Clum A."/>
            <person name="Nolan M."/>
            <person name="Lipzen A."/>
            <person name="Salamov A."/>
            <person name="Henrissat B."/>
            <person name="Wiebenga A."/>
            <person name="De vries R.P."/>
            <person name="Grigoriev I.V."/>
            <person name="Mortensen U.H."/>
            <person name="Andersen M.R."/>
            <person name="Baker S.E."/>
        </authorList>
    </citation>
    <scope>NUCLEOTIDE SEQUENCE [LARGE SCALE GENOMIC DNA]</scope>
    <source>
        <strain evidence="1 2">CBS 121593</strain>
    </source>
</reference>
<evidence type="ECO:0000313" key="1">
    <source>
        <dbReference type="EMBL" id="RAL00332.1"/>
    </source>
</evidence>
<dbReference type="AlphaFoldDB" id="A0A395GXJ4"/>
<organism evidence="1 2">
    <name type="scientific">Aspergillus ibericus CBS 121593</name>
    <dbReference type="NCBI Taxonomy" id="1448316"/>
    <lineage>
        <taxon>Eukaryota</taxon>
        <taxon>Fungi</taxon>
        <taxon>Dikarya</taxon>
        <taxon>Ascomycota</taxon>
        <taxon>Pezizomycotina</taxon>
        <taxon>Eurotiomycetes</taxon>
        <taxon>Eurotiomycetidae</taxon>
        <taxon>Eurotiales</taxon>
        <taxon>Aspergillaceae</taxon>
        <taxon>Aspergillus</taxon>
        <taxon>Aspergillus subgen. Circumdati</taxon>
    </lineage>
</organism>